<evidence type="ECO:0000256" key="1">
    <source>
        <dbReference type="SAM" id="MobiDB-lite"/>
    </source>
</evidence>
<gene>
    <name evidence="3" type="ORF">NVS88_18255</name>
</gene>
<protein>
    <recommendedName>
        <fullName evidence="5">Copper oxidase</fullName>
    </recommendedName>
</protein>
<dbReference type="EMBL" id="JANRHA010000014">
    <property type="protein sequence ID" value="MDG3016501.1"/>
    <property type="molecule type" value="Genomic_DNA"/>
</dbReference>
<keyword evidence="2" id="KW-0812">Transmembrane</keyword>
<feature type="transmembrane region" description="Helical" evidence="2">
    <location>
        <begin position="35"/>
        <end position="55"/>
    </location>
</feature>
<evidence type="ECO:0008006" key="5">
    <source>
        <dbReference type="Google" id="ProtNLM"/>
    </source>
</evidence>
<name>A0A9X4M9J5_9ACTN</name>
<proteinExistence type="predicted"/>
<reference evidence="3" key="1">
    <citation type="submission" date="2022-08" db="EMBL/GenBank/DDBJ databases">
        <title>Genome analysis of Corynebacteriales strain.</title>
        <authorList>
            <person name="Lee S.D."/>
        </authorList>
    </citation>
    <scope>NUCLEOTIDE SEQUENCE</scope>
    <source>
        <strain evidence="3">D3-21</strain>
    </source>
</reference>
<comment type="caution">
    <text evidence="3">The sequence shown here is derived from an EMBL/GenBank/DDBJ whole genome shotgun (WGS) entry which is preliminary data.</text>
</comment>
<feature type="transmembrane region" description="Helical" evidence="2">
    <location>
        <begin position="374"/>
        <end position="398"/>
    </location>
</feature>
<feature type="transmembrane region" description="Helical" evidence="2">
    <location>
        <begin position="140"/>
        <end position="160"/>
    </location>
</feature>
<evidence type="ECO:0000313" key="3">
    <source>
        <dbReference type="EMBL" id="MDG3016501.1"/>
    </source>
</evidence>
<sequence length="721" mass="74909">MRPWHLRTGSIVFAWLLALFAVAVAGRSAPDSYWLLVHLLALGAGSNAILIWSWYFTESVLRLPHQADRRSQAARLALFNSGAAAVVVGYSLGHTSASSWWPVVLGGGLASGTAIVWHAVALLHRFRTSLPSRFGPMVRYYIASGCCLPIGIGLGIAMAAGALPGTWHARFLVAHAAVNVLGWIGLAVLGTLVTLWPTMLHTRMADGVEKAAARGLFVLPAGVAVIAGGALGGLRPLAGAGVLLYLAAVVLVLRPHVDEARRKPPVSFPTLSALSGVAWLIGTLIALAVSLFAGPDWHTAGERLRTLAIPFAVGFLGQVLFGALSYLLPVVLGRRPSATQAATAMLDRAGGARVVATNAALLLCVLPVPDAVRWTCGAVVVVSMSALVPLTIAAVVATHRAEDVPVDRTRAPTRVRPPEIGAGQRAGRASIGLVAVVLAVVAGVAWDPAAAHSGAAPPGTTAGHDTAAQDRAAQDNPRPRVDMSPRDPALPPVGPASVHTVDIAHGSPAPVLHGRPGDTFVVTVKGAHSGACRFGGLATDSVRTEPDATIYRLTALGGGAGLYRCRNGAEGPDDFGGTDETGAIVVNPPGLAPVAREYLLVESTSSARGSAAFNSVPNQYDRQTIDVNTRDRVRIWVVDAGPDADLSFHVVGGQFGTVFAGGRYLLRPDNPEHGGSQVLALAPGQGGFVDLPFPEPGTYQFLDHVMVNGDRGAHGTIRVRN</sequence>
<evidence type="ECO:0000256" key="2">
    <source>
        <dbReference type="SAM" id="Phobius"/>
    </source>
</evidence>
<dbReference type="SUPFAM" id="SSF81442">
    <property type="entry name" value="Cytochrome c oxidase subunit I-like"/>
    <property type="match status" value="1"/>
</dbReference>
<dbReference type="RefSeq" id="WP_332520558.1">
    <property type="nucleotide sequence ID" value="NZ_JANRHA010000014.1"/>
</dbReference>
<organism evidence="3 4">
    <name type="scientific">Speluncibacter jeojiensis</name>
    <dbReference type="NCBI Taxonomy" id="2710754"/>
    <lineage>
        <taxon>Bacteria</taxon>
        <taxon>Bacillati</taxon>
        <taxon>Actinomycetota</taxon>
        <taxon>Actinomycetes</taxon>
        <taxon>Mycobacteriales</taxon>
        <taxon>Speluncibacteraceae</taxon>
        <taxon>Speluncibacter</taxon>
    </lineage>
</organism>
<feature type="compositionally biased region" description="Low complexity" evidence="1">
    <location>
        <begin position="450"/>
        <end position="466"/>
    </location>
</feature>
<dbReference type="InterPro" id="IPR036927">
    <property type="entry name" value="Cyt_c_oxase-like_su1_sf"/>
</dbReference>
<evidence type="ECO:0000313" key="4">
    <source>
        <dbReference type="Proteomes" id="UP001152755"/>
    </source>
</evidence>
<feature type="transmembrane region" description="Helical" evidence="2">
    <location>
        <begin position="99"/>
        <end position="120"/>
    </location>
</feature>
<dbReference type="Proteomes" id="UP001152755">
    <property type="component" value="Unassembled WGS sequence"/>
</dbReference>
<feature type="region of interest" description="Disordered" evidence="1">
    <location>
        <begin position="450"/>
        <end position="501"/>
    </location>
</feature>
<dbReference type="SUPFAM" id="SSF49503">
    <property type="entry name" value="Cupredoxins"/>
    <property type="match status" value="1"/>
</dbReference>
<dbReference type="Gene3D" id="2.60.40.420">
    <property type="entry name" value="Cupredoxins - blue copper proteins"/>
    <property type="match status" value="1"/>
</dbReference>
<keyword evidence="2" id="KW-0472">Membrane</keyword>
<accession>A0A9X4M9J5</accession>
<keyword evidence="2" id="KW-1133">Transmembrane helix</keyword>
<feature type="transmembrane region" description="Helical" evidence="2">
    <location>
        <begin position="180"/>
        <end position="199"/>
    </location>
</feature>
<keyword evidence="4" id="KW-1185">Reference proteome</keyword>
<feature type="transmembrane region" description="Helical" evidence="2">
    <location>
        <begin position="76"/>
        <end position="93"/>
    </location>
</feature>
<feature type="transmembrane region" description="Helical" evidence="2">
    <location>
        <begin position="237"/>
        <end position="253"/>
    </location>
</feature>
<feature type="transmembrane region" description="Helical" evidence="2">
    <location>
        <begin position="211"/>
        <end position="231"/>
    </location>
</feature>
<dbReference type="InterPro" id="IPR008972">
    <property type="entry name" value="Cupredoxin"/>
</dbReference>
<feature type="transmembrane region" description="Helical" evidence="2">
    <location>
        <begin position="307"/>
        <end position="329"/>
    </location>
</feature>
<feature type="transmembrane region" description="Helical" evidence="2">
    <location>
        <begin position="426"/>
        <end position="446"/>
    </location>
</feature>
<feature type="transmembrane region" description="Helical" evidence="2">
    <location>
        <begin position="273"/>
        <end position="295"/>
    </location>
</feature>
<dbReference type="AlphaFoldDB" id="A0A9X4M9J5"/>
<feature type="transmembrane region" description="Helical" evidence="2">
    <location>
        <begin position="350"/>
        <end position="368"/>
    </location>
</feature>